<dbReference type="Pfam" id="PF07963">
    <property type="entry name" value="N_methyl"/>
    <property type="match status" value="1"/>
</dbReference>
<keyword evidence="1" id="KW-0472">Membrane</keyword>
<comment type="caution">
    <text evidence="2">The sequence shown here is derived from an EMBL/GenBank/DDBJ whole genome shotgun (WGS) entry which is preliminary data.</text>
</comment>
<name>A0ABT2BH48_9BURK</name>
<accession>A0ABT2BH48</accession>
<evidence type="ECO:0000256" key="1">
    <source>
        <dbReference type="SAM" id="Phobius"/>
    </source>
</evidence>
<feature type="transmembrane region" description="Helical" evidence="1">
    <location>
        <begin position="20"/>
        <end position="39"/>
    </location>
</feature>
<evidence type="ECO:0000313" key="2">
    <source>
        <dbReference type="EMBL" id="MCS0607842.1"/>
    </source>
</evidence>
<dbReference type="InterPro" id="IPR012902">
    <property type="entry name" value="N_methyl_site"/>
</dbReference>
<organism evidence="2 3">
    <name type="scientific">Massilia solisilvae</name>
    <dbReference type="NCBI Taxonomy" id="1811225"/>
    <lineage>
        <taxon>Bacteria</taxon>
        <taxon>Pseudomonadati</taxon>
        <taxon>Pseudomonadota</taxon>
        <taxon>Betaproteobacteria</taxon>
        <taxon>Burkholderiales</taxon>
        <taxon>Oxalobacteraceae</taxon>
        <taxon>Telluria group</taxon>
        <taxon>Massilia</taxon>
    </lineage>
</organism>
<evidence type="ECO:0000313" key="3">
    <source>
        <dbReference type="Proteomes" id="UP001205861"/>
    </source>
</evidence>
<gene>
    <name evidence="2" type="primary">pilV</name>
    <name evidence="2" type="ORF">NX773_06660</name>
</gene>
<dbReference type="RefSeq" id="WP_258855531.1">
    <property type="nucleotide sequence ID" value="NZ_JANUGV010000001.1"/>
</dbReference>
<keyword evidence="1" id="KW-1133">Transmembrane helix</keyword>
<keyword evidence="3" id="KW-1185">Reference proteome</keyword>
<protein>
    <submittedName>
        <fullName evidence="2">Type IV pilus modification protein PilV</fullName>
    </submittedName>
</protein>
<dbReference type="NCBIfam" id="TIGR02523">
    <property type="entry name" value="type_IV_pilV"/>
    <property type="match status" value="1"/>
</dbReference>
<keyword evidence="1" id="KW-0812">Transmembrane</keyword>
<dbReference type="Proteomes" id="UP001205861">
    <property type="component" value="Unassembled WGS sequence"/>
</dbReference>
<proteinExistence type="predicted"/>
<dbReference type="EMBL" id="JANUGV010000001">
    <property type="protein sequence ID" value="MCS0607842.1"/>
    <property type="molecule type" value="Genomic_DNA"/>
</dbReference>
<dbReference type="InterPro" id="IPR013362">
    <property type="entry name" value="Pilus_4_PilV"/>
</dbReference>
<sequence>MHPPSPRLRARQRGTTLVEVLVTVILLAFGLLGIAALQAKAQVGTIESYQRAQAVVLLQDMRARIMSNGDAAADYVTGTSTPLGTSTTNPGLADCDALVAAADADKATSVRDLCEWSNALKGAAEVQGTANTGAMIGARGCIEQIQAQDASAGVCRPGIYRLTVAWQGMHPTRTQSLACGANAYGNNDSYRRAISVQVAVGLPSCS</sequence>
<reference evidence="2 3" key="1">
    <citation type="submission" date="2022-08" db="EMBL/GenBank/DDBJ databases">
        <title>Reclassification of Massilia species as members of the genera Telluria, Duganella, Pseudoduganella, Mokoshia gen. nov. and Zemynaea gen. nov. using orthogonal and non-orthogonal genome-based approaches.</title>
        <authorList>
            <person name="Bowman J.P."/>
        </authorList>
    </citation>
    <scope>NUCLEOTIDE SEQUENCE [LARGE SCALE GENOMIC DNA]</scope>
    <source>
        <strain evidence="2 3">JCM 31607</strain>
    </source>
</reference>